<dbReference type="GO" id="GO:0071541">
    <property type="term" value="C:eukaryotic translation initiation factor 3 complex, eIF3m"/>
    <property type="evidence" value="ECO:0007669"/>
    <property type="project" value="TreeGrafter"/>
</dbReference>
<organism evidence="2 3">
    <name type="scientific">Meloidogyne floridensis</name>
    <dbReference type="NCBI Taxonomy" id="298350"/>
    <lineage>
        <taxon>Eukaryota</taxon>
        <taxon>Metazoa</taxon>
        <taxon>Ecdysozoa</taxon>
        <taxon>Nematoda</taxon>
        <taxon>Chromadorea</taxon>
        <taxon>Rhabditida</taxon>
        <taxon>Tylenchina</taxon>
        <taxon>Tylenchomorpha</taxon>
        <taxon>Tylenchoidea</taxon>
        <taxon>Meloidogynidae</taxon>
        <taxon>Meloidogyninae</taxon>
        <taxon>Meloidogyne</taxon>
    </lineage>
</organism>
<dbReference type="Pfam" id="PF01398">
    <property type="entry name" value="JAB"/>
    <property type="match status" value="1"/>
</dbReference>
<dbReference type="PANTHER" id="PTHR10540">
    <property type="entry name" value="EUKARYOTIC TRANSLATION INITIATION FACTOR 3 SUBUNIT F-RELATED"/>
    <property type="match status" value="1"/>
</dbReference>
<reference evidence="3" key="1">
    <citation type="submission" date="2022-11" db="UniProtKB">
        <authorList>
            <consortium name="WormBaseParasite"/>
        </authorList>
    </citation>
    <scope>IDENTIFICATION</scope>
</reference>
<dbReference type="GO" id="GO:0031369">
    <property type="term" value="F:translation initiation factor binding"/>
    <property type="evidence" value="ECO:0007669"/>
    <property type="project" value="TreeGrafter"/>
</dbReference>
<dbReference type="Proteomes" id="UP000887560">
    <property type="component" value="Unplaced"/>
</dbReference>
<dbReference type="AlphaFoldDB" id="A0A915NZF5"/>
<feature type="domain" description="JAB1/MPN/MOV34 metalloenzyme" evidence="1">
    <location>
        <begin position="8"/>
        <end position="189"/>
    </location>
</feature>
<dbReference type="GO" id="GO:0008237">
    <property type="term" value="F:metallopeptidase activity"/>
    <property type="evidence" value="ECO:0007669"/>
    <property type="project" value="InterPro"/>
</dbReference>
<dbReference type="WBParaSite" id="scf7180000421479.g7033">
    <property type="protein sequence ID" value="scf7180000421479.g7033"/>
    <property type="gene ID" value="scf7180000421479.g7033"/>
</dbReference>
<evidence type="ECO:0000313" key="3">
    <source>
        <dbReference type="WBParaSite" id="scf7180000421479.g7033"/>
    </source>
</evidence>
<keyword evidence="2" id="KW-1185">Reference proteome</keyword>
<name>A0A915NZF5_9BILA</name>
<dbReference type="SMART" id="SM00232">
    <property type="entry name" value="JAB_MPN"/>
    <property type="match status" value="1"/>
</dbReference>
<dbReference type="Pfam" id="PF13012">
    <property type="entry name" value="MitMem_reg"/>
    <property type="match status" value="1"/>
</dbReference>
<sequence length="331" mass="37214">MAPSIDLTVKVHPVVYMSIIDAYERKSSSNIGKTVSTTTMSAQRQERVESRALGTLLGFYEKNVVQATNCYAIPFSDAVIDNPEINDNFNRSMWQMCKRSSPTEQIVGWFFTVPDLPDSCFHFNTYYSQEAEKNFDVGGGGGILLPSRLMAREATKKELPPVILLTMDLTFSGSTANRLPVKAFTMRDGAFCPLNVEMDAFLGEARGIDSERREIELGDEQEQLLECTENILTWLERIMRYVKNVLNGKEENPNPEIVELANTQLPSARLESLSKHSLRDYLMIVELANTQLPSARLESLSKHSLRDYLMVSLLANLAKTQLSIQEKLVTG</sequence>
<dbReference type="PANTHER" id="PTHR10540:SF6">
    <property type="entry name" value="EUKARYOTIC TRANSLATION INITIATION FACTOR 3 SUBUNIT F"/>
    <property type="match status" value="1"/>
</dbReference>
<accession>A0A915NZF5</accession>
<dbReference type="Gene3D" id="3.40.140.10">
    <property type="entry name" value="Cytidine Deaminase, domain 2"/>
    <property type="match status" value="1"/>
</dbReference>
<evidence type="ECO:0000313" key="2">
    <source>
        <dbReference type="Proteomes" id="UP000887560"/>
    </source>
</evidence>
<proteinExistence type="predicted"/>
<dbReference type="GO" id="GO:0003743">
    <property type="term" value="F:translation initiation factor activity"/>
    <property type="evidence" value="ECO:0007669"/>
    <property type="project" value="TreeGrafter"/>
</dbReference>
<evidence type="ECO:0000259" key="1">
    <source>
        <dbReference type="SMART" id="SM00232"/>
    </source>
</evidence>
<protein>
    <submittedName>
        <fullName evidence="3">JAB1/MPN/MOV34 metalloenzyme domain-containing protein</fullName>
    </submittedName>
</protein>
<dbReference type="InterPro" id="IPR000555">
    <property type="entry name" value="JAMM/MPN+_dom"/>
</dbReference>
<dbReference type="InterPro" id="IPR024969">
    <property type="entry name" value="EIF3F/CSN6-like_C"/>
</dbReference>